<comment type="caution">
    <text evidence="11">The sequence shown here is derived from an EMBL/GenBank/DDBJ whole genome shotgun (WGS) entry which is preliminary data.</text>
</comment>
<dbReference type="RefSeq" id="WP_250860598.1">
    <property type="nucleotide sequence ID" value="NZ_JAGSOJ010000004.1"/>
</dbReference>
<comment type="similarity">
    <text evidence="2">Belongs to the multi antimicrobial extrusion (MATE) (TC 2.A.66.1) family. MepA subfamily.</text>
</comment>
<accession>A0A9J6P5R5</accession>
<dbReference type="PANTHER" id="PTHR43823:SF3">
    <property type="entry name" value="MULTIDRUG EXPORT PROTEIN MEPA"/>
    <property type="match status" value="1"/>
</dbReference>
<feature type="transmembrane region" description="Helical" evidence="10">
    <location>
        <begin position="362"/>
        <end position="382"/>
    </location>
</feature>
<keyword evidence="7 10" id="KW-1133">Transmembrane helix</keyword>
<keyword evidence="9" id="KW-0046">Antibiotic resistance</keyword>
<dbReference type="EMBL" id="JAGSOJ010000004">
    <property type="protein sequence ID" value="MCM1991478.1"/>
    <property type="molecule type" value="Genomic_DNA"/>
</dbReference>
<dbReference type="PIRSF" id="PIRSF006603">
    <property type="entry name" value="DinF"/>
    <property type="match status" value="1"/>
</dbReference>
<feature type="transmembrane region" description="Helical" evidence="10">
    <location>
        <begin position="199"/>
        <end position="220"/>
    </location>
</feature>
<keyword evidence="5" id="KW-1003">Cell membrane</keyword>
<feature type="transmembrane region" description="Helical" evidence="10">
    <location>
        <begin position="170"/>
        <end position="193"/>
    </location>
</feature>
<reference evidence="11" key="1">
    <citation type="journal article" date="2021" name="mSystems">
        <title>Bacteria and Archaea Synergistically Convert Glycine Betaine to Biogenic Methane in the Formosa Cold Seep of the South China Sea.</title>
        <authorList>
            <person name="Li L."/>
            <person name="Zhang W."/>
            <person name="Zhang S."/>
            <person name="Song L."/>
            <person name="Sun Q."/>
            <person name="Zhang H."/>
            <person name="Xiang H."/>
            <person name="Dong X."/>
        </authorList>
    </citation>
    <scope>NUCLEOTIDE SEQUENCE</scope>
    <source>
        <strain evidence="11">ZWT</strain>
    </source>
</reference>
<feature type="transmembrane region" description="Helical" evidence="10">
    <location>
        <begin position="21"/>
        <end position="41"/>
    </location>
</feature>
<keyword evidence="4" id="KW-0813">Transport</keyword>
<keyword evidence="8 10" id="KW-0472">Membrane</keyword>
<evidence type="ECO:0000256" key="9">
    <source>
        <dbReference type="ARBA" id="ARBA00023251"/>
    </source>
</evidence>
<evidence type="ECO:0000256" key="3">
    <source>
        <dbReference type="ARBA" id="ARBA00022106"/>
    </source>
</evidence>
<dbReference type="AlphaFoldDB" id="A0A9J6P5R5"/>
<protein>
    <recommendedName>
        <fullName evidence="3">Multidrug export protein MepA</fullName>
    </recommendedName>
</protein>
<proteinExistence type="inferred from homology"/>
<evidence type="ECO:0000256" key="8">
    <source>
        <dbReference type="ARBA" id="ARBA00023136"/>
    </source>
</evidence>
<feature type="transmembrane region" description="Helical" evidence="10">
    <location>
        <begin position="141"/>
        <end position="158"/>
    </location>
</feature>
<dbReference type="GO" id="GO:0046677">
    <property type="term" value="P:response to antibiotic"/>
    <property type="evidence" value="ECO:0007669"/>
    <property type="project" value="UniProtKB-KW"/>
</dbReference>
<reference evidence="11" key="2">
    <citation type="submission" date="2021-04" db="EMBL/GenBank/DDBJ databases">
        <authorList>
            <person name="Dong X."/>
        </authorList>
    </citation>
    <scope>NUCLEOTIDE SEQUENCE</scope>
    <source>
        <strain evidence="11">ZWT</strain>
    </source>
</reference>
<dbReference type="CDD" id="cd13143">
    <property type="entry name" value="MATE_MepA_like"/>
    <property type="match status" value="1"/>
</dbReference>
<dbReference type="InterPro" id="IPR002528">
    <property type="entry name" value="MATE_fam"/>
</dbReference>
<evidence type="ECO:0000256" key="6">
    <source>
        <dbReference type="ARBA" id="ARBA00022692"/>
    </source>
</evidence>
<dbReference type="PANTHER" id="PTHR43823">
    <property type="entry name" value="SPORULATION PROTEIN YKVU"/>
    <property type="match status" value="1"/>
</dbReference>
<name>A0A9J6P5R5_9CLOT</name>
<dbReference type="NCBIfam" id="TIGR00797">
    <property type="entry name" value="matE"/>
    <property type="match status" value="1"/>
</dbReference>
<dbReference type="InterPro" id="IPR045070">
    <property type="entry name" value="MATE_MepA-like"/>
</dbReference>
<evidence type="ECO:0000256" key="10">
    <source>
        <dbReference type="SAM" id="Phobius"/>
    </source>
</evidence>
<keyword evidence="12" id="KW-1185">Reference proteome</keyword>
<dbReference type="GO" id="GO:0042910">
    <property type="term" value="F:xenobiotic transmembrane transporter activity"/>
    <property type="evidence" value="ECO:0007669"/>
    <property type="project" value="InterPro"/>
</dbReference>
<feature type="transmembrane region" description="Helical" evidence="10">
    <location>
        <begin position="103"/>
        <end position="121"/>
    </location>
</feature>
<evidence type="ECO:0000313" key="11">
    <source>
        <dbReference type="EMBL" id="MCM1991478.1"/>
    </source>
</evidence>
<feature type="transmembrane region" description="Helical" evidence="10">
    <location>
        <begin position="402"/>
        <end position="423"/>
    </location>
</feature>
<feature type="transmembrane region" description="Helical" evidence="10">
    <location>
        <begin position="270"/>
        <end position="294"/>
    </location>
</feature>
<feature type="transmembrane region" description="Helical" evidence="10">
    <location>
        <begin position="240"/>
        <end position="264"/>
    </location>
</feature>
<feature type="transmembrane region" description="Helical" evidence="10">
    <location>
        <begin position="429"/>
        <end position="446"/>
    </location>
</feature>
<sequence>MEASKDKRRQLFESENVEKTLNKLAVPGIIAMLISAIYNIVDSYFVGMLNSSEAMAAVAVAFPLFILISAVGQMFGVGAASYISRLLGKQDMEEANRAGSTTFFTAIVVALLFTVFGFLFMNNLLTIFGASDEVMVYALDYSRILILGATFTILNMTLNNMIRAEGSPKYSMIAISMGALLNIVFDPIFMFVFDMGVKGAALATVLGQGISTIFLISYYLKGKSTVKITLKNFTFSKRIYAQVMQIGIATFARQALSSLSMGLINNAANPYGTAAVASVGITLRIMSIVIYVVFGYSQGFQPLAGYNYGAKKYKKLNRAIKYSLKVTTIFCTISSVLLIAFAPAVVGVFSSDPEVIRIGSMMLRYMCLFTALFGFQNVYAVLFQALGKGKQALALSVARQGIFLIPAALILPNIFGITGVALIQPTADFLTIILTAVMAFHFRGYLKDKHETEIEVA</sequence>
<feature type="transmembrane region" description="Helical" evidence="10">
    <location>
        <begin position="61"/>
        <end position="83"/>
    </location>
</feature>
<dbReference type="Proteomes" id="UP001056429">
    <property type="component" value="Unassembled WGS sequence"/>
</dbReference>
<organism evidence="11 12">
    <name type="scientific">Oceanirhabdus seepicola</name>
    <dbReference type="NCBI Taxonomy" id="2828781"/>
    <lineage>
        <taxon>Bacteria</taxon>
        <taxon>Bacillati</taxon>
        <taxon>Bacillota</taxon>
        <taxon>Clostridia</taxon>
        <taxon>Eubacteriales</taxon>
        <taxon>Clostridiaceae</taxon>
        <taxon>Oceanirhabdus</taxon>
    </lineage>
</organism>
<dbReference type="InterPro" id="IPR048279">
    <property type="entry name" value="MdtK-like"/>
</dbReference>
<comment type="subcellular location">
    <subcellularLocation>
        <location evidence="1">Cell membrane</location>
        <topology evidence="1">Multi-pass membrane protein</topology>
    </subcellularLocation>
</comment>
<dbReference type="GO" id="GO:0005886">
    <property type="term" value="C:plasma membrane"/>
    <property type="evidence" value="ECO:0007669"/>
    <property type="project" value="UniProtKB-SubCell"/>
</dbReference>
<evidence type="ECO:0000256" key="1">
    <source>
        <dbReference type="ARBA" id="ARBA00004651"/>
    </source>
</evidence>
<evidence type="ECO:0000256" key="5">
    <source>
        <dbReference type="ARBA" id="ARBA00022475"/>
    </source>
</evidence>
<dbReference type="GO" id="GO:0015297">
    <property type="term" value="F:antiporter activity"/>
    <property type="evidence" value="ECO:0007669"/>
    <property type="project" value="InterPro"/>
</dbReference>
<dbReference type="Pfam" id="PF01554">
    <property type="entry name" value="MatE"/>
    <property type="match status" value="2"/>
</dbReference>
<feature type="transmembrane region" description="Helical" evidence="10">
    <location>
        <begin position="322"/>
        <end position="342"/>
    </location>
</feature>
<evidence type="ECO:0000256" key="4">
    <source>
        <dbReference type="ARBA" id="ARBA00022448"/>
    </source>
</evidence>
<evidence type="ECO:0000256" key="2">
    <source>
        <dbReference type="ARBA" id="ARBA00008417"/>
    </source>
</evidence>
<evidence type="ECO:0000313" key="12">
    <source>
        <dbReference type="Proteomes" id="UP001056429"/>
    </source>
</evidence>
<dbReference type="InterPro" id="IPR051327">
    <property type="entry name" value="MATE_MepA_subfamily"/>
</dbReference>
<evidence type="ECO:0000256" key="7">
    <source>
        <dbReference type="ARBA" id="ARBA00022989"/>
    </source>
</evidence>
<gene>
    <name evidence="11" type="ORF">KDK92_17220</name>
</gene>
<keyword evidence="6 10" id="KW-0812">Transmembrane</keyword>